<dbReference type="GO" id="GO:2001238">
    <property type="term" value="P:positive regulation of extrinsic apoptotic signaling pathway"/>
    <property type="evidence" value="ECO:0007669"/>
    <property type="project" value="TreeGrafter"/>
</dbReference>
<sequence length="200" mass="22356">METLQNGQNASLVMLAFLQADCRDSDYSKELNSLGTHLNLTKDINSNSHWPDSQEDEGLECDGHLPCSSSSITELLHGIQPVAELRWPQDREEAAALRGIAEDLREVAAQLEHNVVARATQNLSRNIQVCPSEQWTYFLANEVERVMRQGVGLGLEHLPQERVIVALTLTLVRGVCEQAPRMLIGLFNSALQYIWRAGPR</sequence>
<evidence type="ECO:0000313" key="11">
    <source>
        <dbReference type="RefSeq" id="XP_008290570.1"/>
    </source>
</evidence>
<evidence type="ECO:0000256" key="8">
    <source>
        <dbReference type="ARBA" id="ARBA00023136"/>
    </source>
</evidence>
<organism evidence="9">
    <name type="scientific">Stegastes partitus</name>
    <name type="common">bicolor damselfish</name>
    <dbReference type="NCBI Taxonomy" id="144197"/>
    <lineage>
        <taxon>Eukaryota</taxon>
        <taxon>Metazoa</taxon>
        <taxon>Chordata</taxon>
        <taxon>Craniata</taxon>
        <taxon>Vertebrata</taxon>
        <taxon>Euteleostomi</taxon>
        <taxon>Actinopterygii</taxon>
        <taxon>Neopterygii</taxon>
        <taxon>Teleostei</taxon>
        <taxon>Neoteleostei</taxon>
        <taxon>Acanthomorphata</taxon>
        <taxon>Ovalentaria</taxon>
        <taxon>Pomacentridae</taxon>
        <taxon>Stegastes</taxon>
    </lineage>
</organism>
<evidence type="ECO:0000256" key="6">
    <source>
        <dbReference type="ARBA" id="ARBA00022787"/>
    </source>
</evidence>
<dbReference type="STRING" id="144197.ENSSPAP00000009229"/>
<keyword evidence="4" id="KW-0963">Cytoplasm</keyword>
<gene>
    <name evidence="11" type="primary">LOC103365021</name>
</gene>
<dbReference type="Pfam" id="PF06393">
    <property type="entry name" value="BID"/>
    <property type="match status" value="1"/>
</dbReference>
<evidence type="ECO:0000256" key="4">
    <source>
        <dbReference type="ARBA" id="ARBA00022490"/>
    </source>
</evidence>
<comment type="subcellular location">
    <subcellularLocation>
        <location evidence="2">Cytoplasm</location>
    </subcellularLocation>
    <subcellularLocation>
        <location evidence="1">Mitochondrion outer membrane</location>
    </subcellularLocation>
</comment>
<evidence type="ECO:0000313" key="9">
    <source>
        <dbReference type="Ensembl" id="ENSSPAP00000009229.1"/>
    </source>
</evidence>
<reference evidence="11" key="2">
    <citation type="submission" date="2025-04" db="UniProtKB">
        <authorList>
            <consortium name="RefSeq"/>
        </authorList>
    </citation>
    <scope>IDENTIFICATION</scope>
</reference>
<dbReference type="GO" id="GO:0005741">
    <property type="term" value="C:mitochondrial outer membrane"/>
    <property type="evidence" value="ECO:0007669"/>
    <property type="project" value="UniProtKB-SubCell"/>
</dbReference>
<dbReference type="CTD" id="559425"/>
<dbReference type="Ensembl" id="ENSSPAT00000009395.1">
    <property type="protein sequence ID" value="ENSSPAP00000009229.1"/>
    <property type="gene ID" value="ENSSPAG00000007038.1"/>
</dbReference>
<dbReference type="AlphaFoldDB" id="A0A3B4ZSP9"/>
<dbReference type="Proteomes" id="UP000694891">
    <property type="component" value="Unplaced"/>
</dbReference>
<keyword evidence="7" id="KW-0496">Mitochondrion</keyword>
<proteinExistence type="predicted"/>
<dbReference type="GO" id="GO:2001244">
    <property type="term" value="P:positive regulation of intrinsic apoptotic signaling pathway"/>
    <property type="evidence" value="ECO:0007669"/>
    <property type="project" value="TreeGrafter"/>
</dbReference>
<dbReference type="GO" id="GO:0005829">
    <property type="term" value="C:cytosol"/>
    <property type="evidence" value="ECO:0007669"/>
    <property type="project" value="TreeGrafter"/>
</dbReference>
<name>A0A3B4ZSP9_9TELE</name>
<keyword evidence="5" id="KW-0053">Apoptosis</keyword>
<dbReference type="RefSeq" id="XP_008290570.1">
    <property type="nucleotide sequence ID" value="XM_008292348.1"/>
</dbReference>
<dbReference type="Gene3D" id="1.10.437.10">
    <property type="entry name" value="Blc2-like"/>
    <property type="match status" value="1"/>
</dbReference>
<evidence type="ECO:0000256" key="7">
    <source>
        <dbReference type="ARBA" id="ARBA00023128"/>
    </source>
</evidence>
<evidence type="ECO:0000256" key="1">
    <source>
        <dbReference type="ARBA" id="ARBA00004294"/>
    </source>
</evidence>
<dbReference type="GO" id="GO:0090200">
    <property type="term" value="P:positive regulation of release of cytochrome c from mitochondria"/>
    <property type="evidence" value="ECO:0007669"/>
    <property type="project" value="TreeGrafter"/>
</dbReference>
<dbReference type="SUPFAM" id="SSF56854">
    <property type="entry name" value="Bcl-2 inhibitors of programmed cell death"/>
    <property type="match status" value="1"/>
</dbReference>
<dbReference type="GO" id="GO:0008637">
    <property type="term" value="P:apoptotic mitochondrial changes"/>
    <property type="evidence" value="ECO:0007669"/>
    <property type="project" value="TreeGrafter"/>
</dbReference>
<keyword evidence="8" id="KW-0472">Membrane</keyword>
<evidence type="ECO:0000256" key="3">
    <source>
        <dbReference type="ARBA" id="ARBA00015802"/>
    </source>
</evidence>
<dbReference type="GeneTree" id="ENSGT00650000094837"/>
<dbReference type="InterPro" id="IPR010479">
    <property type="entry name" value="BID"/>
</dbReference>
<protein>
    <recommendedName>
        <fullName evidence="3">BH3-interacting domain death agonist</fullName>
    </recommendedName>
</protein>
<evidence type="ECO:0000256" key="2">
    <source>
        <dbReference type="ARBA" id="ARBA00004496"/>
    </source>
</evidence>
<dbReference type="OrthoDB" id="9941774at2759"/>
<evidence type="ECO:0000313" key="10">
    <source>
        <dbReference type="Proteomes" id="UP000694891"/>
    </source>
</evidence>
<dbReference type="PANTHER" id="PTHR35447:SF1">
    <property type="entry name" value="BH3-INTERACTING DOMAIN DEATH AGONIST"/>
    <property type="match status" value="1"/>
</dbReference>
<keyword evidence="10" id="KW-1185">Reference proteome</keyword>
<keyword evidence="6" id="KW-1000">Mitochondrion outer membrane</keyword>
<reference evidence="9" key="1">
    <citation type="submission" date="2023-09" db="UniProtKB">
        <authorList>
            <consortium name="Ensembl"/>
        </authorList>
    </citation>
    <scope>IDENTIFICATION</scope>
</reference>
<dbReference type="InterPro" id="IPR036834">
    <property type="entry name" value="Bcl-2-like_sf"/>
</dbReference>
<dbReference type="PANTHER" id="PTHR35447">
    <property type="entry name" value="BH3-INTERACTING DOMAIN DEATH AGONIST"/>
    <property type="match status" value="1"/>
</dbReference>
<evidence type="ECO:0000256" key="5">
    <source>
        <dbReference type="ARBA" id="ARBA00022703"/>
    </source>
</evidence>
<accession>A0A3B4ZSP9</accession>